<gene>
    <name evidence="3" type="ORF">CR938_00725</name>
</gene>
<dbReference type="Pfam" id="PF12697">
    <property type="entry name" value="Abhydrolase_6"/>
    <property type="match status" value="1"/>
</dbReference>
<evidence type="ECO:0000313" key="4">
    <source>
        <dbReference type="Proteomes" id="UP000717981"/>
    </source>
</evidence>
<dbReference type="CDD" id="cd00741">
    <property type="entry name" value="Lipase"/>
    <property type="match status" value="1"/>
</dbReference>
<dbReference type="AlphaFoldDB" id="A0A921NVL8"/>
<dbReference type="PANTHER" id="PTHR37946">
    <property type="entry name" value="SLL1969 PROTEIN"/>
    <property type="match status" value="1"/>
</dbReference>
<dbReference type="OrthoDB" id="556502at2"/>
<feature type="compositionally biased region" description="Basic residues" evidence="1">
    <location>
        <begin position="18"/>
        <end position="29"/>
    </location>
</feature>
<dbReference type="Gene3D" id="3.40.50.1820">
    <property type="entry name" value="alpha/beta hydrolase"/>
    <property type="match status" value="1"/>
</dbReference>
<protein>
    <submittedName>
        <fullName evidence="3">Cobalamin adenosyltransferase</fullName>
    </submittedName>
</protein>
<name>A0A921NVL8_9GAMM</name>
<reference evidence="3" key="1">
    <citation type="submission" date="2017-10" db="EMBL/GenBank/DDBJ databases">
        <title>Whole genome sequencing of members of genus Pseudoxanthomonas.</title>
        <authorList>
            <person name="Kumar S."/>
            <person name="Bansal K."/>
            <person name="Kaur A."/>
            <person name="Patil P."/>
            <person name="Sharma S."/>
            <person name="Patil P.B."/>
        </authorList>
    </citation>
    <scope>NUCLEOTIDE SEQUENCE</scope>
    <source>
        <strain evidence="3">DSM 22914</strain>
    </source>
</reference>
<feature type="region of interest" description="Disordered" evidence="1">
    <location>
        <begin position="1"/>
        <end position="29"/>
    </location>
</feature>
<dbReference type="Proteomes" id="UP000717981">
    <property type="component" value="Unassembled WGS sequence"/>
</dbReference>
<evidence type="ECO:0000256" key="1">
    <source>
        <dbReference type="SAM" id="MobiDB-lite"/>
    </source>
</evidence>
<feature type="compositionally biased region" description="Basic residues" evidence="1">
    <location>
        <begin position="1"/>
        <end position="11"/>
    </location>
</feature>
<dbReference type="EMBL" id="PDWK01000002">
    <property type="protein sequence ID" value="KAF1690789.1"/>
    <property type="molecule type" value="Genomic_DNA"/>
</dbReference>
<evidence type="ECO:0000259" key="2">
    <source>
        <dbReference type="Pfam" id="PF12697"/>
    </source>
</evidence>
<feature type="domain" description="AB hydrolase-1" evidence="2">
    <location>
        <begin position="40"/>
        <end position="190"/>
    </location>
</feature>
<comment type="caution">
    <text evidence="3">The sequence shown here is derived from an EMBL/GenBank/DDBJ whole genome shotgun (WGS) entry which is preliminary data.</text>
</comment>
<evidence type="ECO:0000313" key="3">
    <source>
        <dbReference type="EMBL" id="KAF1690789.1"/>
    </source>
</evidence>
<organism evidence="3 4">
    <name type="scientific">Pseudoxanthomonas taiwanensis</name>
    <dbReference type="NCBI Taxonomy" id="176598"/>
    <lineage>
        <taxon>Bacteria</taxon>
        <taxon>Pseudomonadati</taxon>
        <taxon>Pseudomonadota</taxon>
        <taxon>Gammaproteobacteria</taxon>
        <taxon>Lysobacterales</taxon>
        <taxon>Lysobacteraceae</taxon>
        <taxon>Pseudoxanthomonas</taxon>
    </lineage>
</organism>
<proteinExistence type="predicted"/>
<keyword evidence="4" id="KW-1185">Reference proteome</keyword>
<dbReference type="InterPro" id="IPR029058">
    <property type="entry name" value="AB_hydrolase_fold"/>
</dbReference>
<sequence>MPARRRCRARSRPTPGCRRGHGRPASRRPCLRADGGGERVLLIHGLWNRPWWLLPLAWRLRRSGFLVGHFGYPSIVGGAEGACQALVERLRGGPPCHLVGHSLGGLVALEALRRAPDLPVRRVVCLGSPLCGSATARRLALRPWSAWLLGRSAGMLLRGCRPWDGSAEVGVIAGDRPRGIGRLLAAVDAASDGTVALHETCLQGVAGYCRVRASHTGLVLSAEAARQTAAFLRTGRFQAGPGGEPGAPV</sequence>
<dbReference type="PANTHER" id="PTHR37946:SF1">
    <property type="entry name" value="SLL1969 PROTEIN"/>
    <property type="match status" value="1"/>
</dbReference>
<dbReference type="SUPFAM" id="SSF53474">
    <property type="entry name" value="alpha/beta-Hydrolases"/>
    <property type="match status" value="1"/>
</dbReference>
<dbReference type="InterPro" id="IPR000073">
    <property type="entry name" value="AB_hydrolase_1"/>
</dbReference>
<accession>A0A921NVL8</accession>